<accession>A0ABN3K1V0</accession>
<dbReference type="EMBL" id="BAAARW010000031">
    <property type="protein sequence ID" value="GAA2447043.1"/>
    <property type="molecule type" value="Genomic_DNA"/>
</dbReference>
<evidence type="ECO:0000313" key="2">
    <source>
        <dbReference type="Proteomes" id="UP001501231"/>
    </source>
</evidence>
<gene>
    <name evidence="1" type="ORF">GCM10010191_75320</name>
</gene>
<comment type="caution">
    <text evidence="1">The sequence shown here is derived from an EMBL/GenBank/DDBJ whole genome shotgun (WGS) entry which is preliminary data.</text>
</comment>
<protein>
    <submittedName>
        <fullName evidence="1">Uncharacterized protein</fullName>
    </submittedName>
</protein>
<dbReference type="Proteomes" id="UP001501231">
    <property type="component" value="Unassembled WGS sequence"/>
</dbReference>
<reference evidence="1 2" key="1">
    <citation type="journal article" date="2019" name="Int. J. Syst. Evol. Microbiol.">
        <title>The Global Catalogue of Microorganisms (GCM) 10K type strain sequencing project: providing services to taxonomists for standard genome sequencing and annotation.</title>
        <authorList>
            <consortium name="The Broad Institute Genomics Platform"/>
            <consortium name="The Broad Institute Genome Sequencing Center for Infectious Disease"/>
            <person name="Wu L."/>
            <person name="Ma J."/>
        </authorList>
    </citation>
    <scope>NUCLEOTIDE SEQUENCE [LARGE SCALE GENOMIC DNA]</scope>
    <source>
        <strain evidence="1 2">JCM 3325</strain>
    </source>
</reference>
<name>A0ABN3K1V0_9ACTN</name>
<evidence type="ECO:0000313" key="1">
    <source>
        <dbReference type="EMBL" id="GAA2447043.1"/>
    </source>
</evidence>
<keyword evidence="2" id="KW-1185">Reference proteome</keyword>
<sequence>MRPPHCYVCGLSLRDVDEDQDLWSVFALVTFELSAEEKAVQEARNRDGWVGHPTGTEWFCVQHAPLAKERSHLHWRTALSELKPP</sequence>
<organism evidence="1 2">
    <name type="scientific">Actinomadura vinacea</name>
    <dbReference type="NCBI Taxonomy" id="115336"/>
    <lineage>
        <taxon>Bacteria</taxon>
        <taxon>Bacillati</taxon>
        <taxon>Actinomycetota</taxon>
        <taxon>Actinomycetes</taxon>
        <taxon>Streptosporangiales</taxon>
        <taxon>Thermomonosporaceae</taxon>
        <taxon>Actinomadura</taxon>
    </lineage>
</organism>
<proteinExistence type="predicted"/>